<evidence type="ECO:0000256" key="2">
    <source>
        <dbReference type="ARBA" id="ARBA00023125"/>
    </source>
</evidence>
<dbReference type="SUPFAM" id="SSF46894">
    <property type="entry name" value="C-terminal effector domain of the bipartite response regulators"/>
    <property type="match status" value="1"/>
</dbReference>
<evidence type="ECO:0000313" key="6">
    <source>
        <dbReference type="Proteomes" id="UP000545876"/>
    </source>
</evidence>
<name>A0A847D0J8_9BACT</name>
<keyword evidence="1" id="KW-0805">Transcription regulation</keyword>
<keyword evidence="2" id="KW-0238">DNA-binding</keyword>
<evidence type="ECO:0000256" key="3">
    <source>
        <dbReference type="ARBA" id="ARBA00023163"/>
    </source>
</evidence>
<evidence type="ECO:0000313" key="5">
    <source>
        <dbReference type="EMBL" id="NLD25718.1"/>
    </source>
</evidence>
<protein>
    <submittedName>
        <fullName evidence="5">Response regulator transcription factor</fullName>
    </submittedName>
</protein>
<dbReference type="GO" id="GO:0006355">
    <property type="term" value="P:regulation of DNA-templated transcription"/>
    <property type="evidence" value="ECO:0007669"/>
    <property type="project" value="InterPro"/>
</dbReference>
<dbReference type="PRINTS" id="PR00038">
    <property type="entry name" value="HTHLUXR"/>
</dbReference>
<sequence>MPWIYVDEGWRLTGLLRQCQSAQQDSGIYVPSLASIDRLLSVLPNNDADRQAVHRSIFKRDRQVTVQTEDGLPIALSAREIKVLKLIAEEKSNQEISSERYPELNTVKRHACNIYSKLEVKKRTQAVSKARQLGLIS</sequence>
<reference evidence="5 6" key="1">
    <citation type="journal article" date="2020" name="Biotechnol. Biofuels">
        <title>New insights from the biogas microbiome by comprehensive genome-resolved metagenomics of nearly 1600 species originating from multiple anaerobic digesters.</title>
        <authorList>
            <person name="Campanaro S."/>
            <person name="Treu L."/>
            <person name="Rodriguez-R L.M."/>
            <person name="Kovalovszki A."/>
            <person name="Ziels R.M."/>
            <person name="Maus I."/>
            <person name="Zhu X."/>
            <person name="Kougias P.G."/>
            <person name="Basile A."/>
            <person name="Luo G."/>
            <person name="Schluter A."/>
            <person name="Konstantinidis K.T."/>
            <person name="Angelidaki I."/>
        </authorList>
    </citation>
    <scope>NUCLEOTIDE SEQUENCE [LARGE SCALE GENOMIC DNA]</scope>
    <source>
        <strain evidence="5">AS06rmzACSIP_65</strain>
    </source>
</reference>
<feature type="domain" description="HTH luxR-type" evidence="4">
    <location>
        <begin position="69"/>
        <end position="134"/>
    </location>
</feature>
<dbReference type="PANTHER" id="PTHR44688:SF16">
    <property type="entry name" value="DNA-BINDING TRANSCRIPTIONAL ACTIVATOR DEVR_DOSR"/>
    <property type="match status" value="1"/>
</dbReference>
<keyword evidence="3" id="KW-0804">Transcription</keyword>
<evidence type="ECO:0000259" key="4">
    <source>
        <dbReference type="PROSITE" id="PS50043"/>
    </source>
</evidence>
<dbReference type="AlphaFoldDB" id="A0A847D0J8"/>
<dbReference type="PANTHER" id="PTHR44688">
    <property type="entry name" value="DNA-BINDING TRANSCRIPTIONAL ACTIVATOR DEVR_DOSR"/>
    <property type="match status" value="1"/>
</dbReference>
<dbReference type="SMART" id="SM00421">
    <property type="entry name" value="HTH_LUXR"/>
    <property type="match status" value="1"/>
</dbReference>
<gene>
    <name evidence="5" type="ORF">GX656_03740</name>
</gene>
<dbReference type="InterPro" id="IPR016032">
    <property type="entry name" value="Sig_transdc_resp-reg_C-effctor"/>
</dbReference>
<dbReference type="InterPro" id="IPR000792">
    <property type="entry name" value="Tscrpt_reg_LuxR_C"/>
</dbReference>
<organism evidence="5 6">
    <name type="scientific">Candidatus Dojkabacteria bacterium</name>
    <dbReference type="NCBI Taxonomy" id="2099670"/>
    <lineage>
        <taxon>Bacteria</taxon>
        <taxon>Candidatus Dojkabacteria</taxon>
    </lineage>
</organism>
<comment type="caution">
    <text evidence="5">The sequence shown here is derived from an EMBL/GenBank/DDBJ whole genome shotgun (WGS) entry which is preliminary data.</text>
</comment>
<proteinExistence type="predicted"/>
<dbReference type="InterPro" id="IPR036388">
    <property type="entry name" value="WH-like_DNA-bd_sf"/>
</dbReference>
<evidence type="ECO:0000256" key="1">
    <source>
        <dbReference type="ARBA" id="ARBA00023015"/>
    </source>
</evidence>
<dbReference type="PROSITE" id="PS50043">
    <property type="entry name" value="HTH_LUXR_2"/>
    <property type="match status" value="1"/>
</dbReference>
<dbReference type="Gene3D" id="1.10.10.10">
    <property type="entry name" value="Winged helix-like DNA-binding domain superfamily/Winged helix DNA-binding domain"/>
    <property type="match status" value="1"/>
</dbReference>
<dbReference type="Proteomes" id="UP000545876">
    <property type="component" value="Unassembled WGS sequence"/>
</dbReference>
<accession>A0A847D0J8</accession>
<dbReference type="Pfam" id="PF00196">
    <property type="entry name" value="GerE"/>
    <property type="match status" value="1"/>
</dbReference>
<dbReference type="EMBL" id="JAAZBX010000022">
    <property type="protein sequence ID" value="NLD25718.1"/>
    <property type="molecule type" value="Genomic_DNA"/>
</dbReference>
<dbReference type="GO" id="GO:0003677">
    <property type="term" value="F:DNA binding"/>
    <property type="evidence" value="ECO:0007669"/>
    <property type="project" value="UniProtKB-KW"/>
</dbReference>
<dbReference type="CDD" id="cd06170">
    <property type="entry name" value="LuxR_C_like"/>
    <property type="match status" value="1"/>
</dbReference>